<accession>A0A538UEJ7</accession>
<comment type="caution">
    <text evidence="2">The sequence shown here is derived from an EMBL/GenBank/DDBJ whole genome shotgun (WGS) entry which is preliminary data.</text>
</comment>
<keyword evidence="1" id="KW-0732">Signal</keyword>
<evidence type="ECO:0000313" key="3">
    <source>
        <dbReference type="Proteomes" id="UP000319771"/>
    </source>
</evidence>
<reference evidence="2 3" key="1">
    <citation type="journal article" date="2019" name="Nat. Microbiol.">
        <title>Mediterranean grassland soil C-N compound turnover is dependent on rainfall and depth, and is mediated by genomically divergent microorganisms.</title>
        <authorList>
            <person name="Diamond S."/>
            <person name="Andeer P.F."/>
            <person name="Li Z."/>
            <person name="Crits-Christoph A."/>
            <person name="Burstein D."/>
            <person name="Anantharaman K."/>
            <person name="Lane K.R."/>
            <person name="Thomas B.C."/>
            <person name="Pan C."/>
            <person name="Northen T.R."/>
            <person name="Banfield J.F."/>
        </authorList>
    </citation>
    <scope>NUCLEOTIDE SEQUENCE [LARGE SCALE GENOMIC DNA]</scope>
    <source>
        <strain evidence="2">WS_11</strain>
    </source>
</reference>
<proteinExistence type="predicted"/>
<sequence>MIPRYRIILPLVAMCLALVIAPAFAAKKMTQPVQSIPAGTPEVGTINSTAAAVCPQIGQPDANFQYPWLYPPDDKYSVFIDPATCFPSGVLLTSAHWILNWPSACEIDNVVVTVEAAVESSPGSGCWVPDESQVLCGPVLTNLLATSPALIDHSVPLACTTLNQKAFICFKLPTGGNCPLNGDGSLASPLYIFDNTADVCTSYNTFPGSGGPLDMVTTFGFPGNTSMYVIGDAVTPVSRSTWGQVRTLYR</sequence>
<evidence type="ECO:0000256" key="1">
    <source>
        <dbReference type="SAM" id="SignalP"/>
    </source>
</evidence>
<evidence type="ECO:0000313" key="2">
    <source>
        <dbReference type="EMBL" id="TMQ74277.1"/>
    </source>
</evidence>
<protein>
    <recommendedName>
        <fullName evidence="4">Secreted protein</fullName>
    </recommendedName>
</protein>
<feature type="signal peptide" evidence="1">
    <location>
        <begin position="1"/>
        <end position="25"/>
    </location>
</feature>
<dbReference type="AlphaFoldDB" id="A0A538UEJ7"/>
<evidence type="ECO:0008006" key="4">
    <source>
        <dbReference type="Google" id="ProtNLM"/>
    </source>
</evidence>
<feature type="chain" id="PRO_5021985660" description="Secreted protein" evidence="1">
    <location>
        <begin position="26"/>
        <end position="250"/>
    </location>
</feature>
<dbReference type="EMBL" id="VBPB01000004">
    <property type="protein sequence ID" value="TMQ74277.1"/>
    <property type="molecule type" value="Genomic_DNA"/>
</dbReference>
<dbReference type="Proteomes" id="UP000319771">
    <property type="component" value="Unassembled WGS sequence"/>
</dbReference>
<gene>
    <name evidence="2" type="ORF">E6K81_00385</name>
</gene>
<organism evidence="2 3">
    <name type="scientific">Eiseniibacteriota bacterium</name>
    <dbReference type="NCBI Taxonomy" id="2212470"/>
    <lineage>
        <taxon>Bacteria</taxon>
        <taxon>Candidatus Eiseniibacteriota</taxon>
    </lineage>
</organism>
<name>A0A538UEJ7_UNCEI</name>